<reference evidence="4 5" key="1">
    <citation type="journal article" date="2007" name="Appl. Environ. Microbiol.">
        <title>Rhizobial factors required for stem nodule maturation and maintenance in Sesbania rostrata-Azorhizobium caulinodans ORS571 symbiosis.</title>
        <authorList>
            <person name="Suzuki S."/>
            <person name="Aono T."/>
            <person name="Lee KB."/>
            <person name="Suzuki T."/>
            <person name="Liu CT."/>
            <person name="Miwa H."/>
            <person name="Wakao S."/>
            <person name="Iki T."/>
            <person name="Oyaizu H."/>
        </authorList>
    </citation>
    <scope>NUCLEOTIDE SEQUENCE [LARGE SCALE GENOMIC DNA]</scope>
    <source>
        <strain evidence="5">ATCC 43989 / DSM 5975 / JCM 20966 / LMG 6465 / NBRC 14845 / NCIMB 13405 / ORS 571</strain>
    </source>
</reference>
<dbReference type="eggNOG" id="COG1028">
    <property type="taxonomic scope" value="Bacteria"/>
</dbReference>
<dbReference type="Gene3D" id="3.40.50.720">
    <property type="entry name" value="NAD(P)-binding Rossmann-like Domain"/>
    <property type="match status" value="1"/>
</dbReference>
<dbReference type="STRING" id="438753.AZC_0732"/>
<dbReference type="PRINTS" id="PR00080">
    <property type="entry name" value="SDRFAMILY"/>
</dbReference>
<evidence type="ECO:0000313" key="5">
    <source>
        <dbReference type="Proteomes" id="UP000000270"/>
    </source>
</evidence>
<dbReference type="GO" id="GO:0016614">
    <property type="term" value="F:oxidoreductase activity, acting on CH-OH group of donors"/>
    <property type="evidence" value="ECO:0007669"/>
    <property type="project" value="UniProtKB-ARBA"/>
</dbReference>
<evidence type="ECO:0000313" key="4">
    <source>
        <dbReference type="EMBL" id="BAF86730.1"/>
    </source>
</evidence>
<reference evidence="5" key="2">
    <citation type="submission" date="2007-04" db="EMBL/GenBank/DDBJ databases">
        <title>Complete genome sequence of the nitrogen-fixing bacterium Azorhizobium caulinodans ORS571.</title>
        <authorList>
            <person name="Lee K.B."/>
            <person name="Backer P.D."/>
            <person name="Aono T."/>
            <person name="Liu C.T."/>
            <person name="Suzuki S."/>
            <person name="Suzuki T."/>
            <person name="Kaneko T."/>
            <person name="Yamada M."/>
            <person name="Tabata S."/>
            <person name="Kupfer D.M."/>
            <person name="Najar F.Z."/>
            <person name="Wiley G.B."/>
            <person name="Roe B."/>
            <person name="Binnewies T."/>
            <person name="Ussery D."/>
            <person name="Vereecke D."/>
            <person name="Gevers D."/>
            <person name="Holsters M."/>
            <person name="Oyaizu H."/>
        </authorList>
    </citation>
    <scope>NUCLEOTIDE SEQUENCE [LARGE SCALE GENOMIC DNA]</scope>
    <source>
        <strain evidence="5">ATCC 43989 / DSM 5975 / JCM 20966 / LMG 6465 / NBRC 14845 / NCIMB 13405 / ORS 571</strain>
    </source>
</reference>
<organism evidence="4 5">
    <name type="scientific">Azorhizobium caulinodans (strain ATCC 43989 / DSM 5975 / JCM 20966 / LMG 6465 / NBRC 14845 / NCIMB 13405 / ORS 571)</name>
    <dbReference type="NCBI Taxonomy" id="438753"/>
    <lineage>
        <taxon>Bacteria</taxon>
        <taxon>Pseudomonadati</taxon>
        <taxon>Pseudomonadota</taxon>
        <taxon>Alphaproteobacteria</taxon>
        <taxon>Hyphomicrobiales</taxon>
        <taxon>Xanthobacteraceae</taxon>
        <taxon>Azorhizobium</taxon>
    </lineage>
</organism>
<dbReference type="InterPro" id="IPR002347">
    <property type="entry name" value="SDR_fam"/>
</dbReference>
<dbReference type="Pfam" id="PF13561">
    <property type="entry name" value="adh_short_C2"/>
    <property type="match status" value="1"/>
</dbReference>
<reference evidence="4 5" key="5">
    <citation type="journal article" date="2010" name="Appl. Environ. Microbiol.">
        <title>phrR-like gene praR of Azorhizobium caulinodans ORS571 is essential for symbiosis with Sesbania rostrata and is involved in expression of reb genes.</title>
        <authorList>
            <person name="Akiba N."/>
            <person name="Aono T."/>
            <person name="Toyazaki H."/>
            <person name="Sato S."/>
            <person name="Oyaizu H."/>
        </authorList>
    </citation>
    <scope>NUCLEOTIDE SEQUENCE [LARGE SCALE GENOMIC DNA]</scope>
    <source>
        <strain evidence="5">ATCC 43989 / DSM 5975 / JCM 20966 / LMG 6465 / NBRC 14845 / NCIMB 13405 / ORS 571</strain>
    </source>
</reference>
<dbReference type="AlphaFoldDB" id="A8IQ20"/>
<reference evidence="4 5" key="3">
    <citation type="journal article" date="2008" name="BMC Genomics">
        <title>The genome of the versatile nitrogen fixer Azorhizobium caulinodans ORS571.</title>
        <authorList>
            <person name="Lee KB."/>
            <person name="Backer P.D."/>
            <person name="Aono T."/>
            <person name="Liu CT."/>
            <person name="Suzuki S."/>
            <person name="Suzuki T."/>
            <person name="Kaneko T."/>
            <person name="Yamada M."/>
            <person name="Tabata S."/>
            <person name="Kupfer D.M."/>
            <person name="Najar F.Z."/>
            <person name="Wiley G.B."/>
            <person name="Roe B."/>
            <person name="Binnewies T.T."/>
            <person name="Ussery D.W."/>
            <person name="D'Haeze W."/>
            <person name="Herder J.D."/>
            <person name="Gevers D."/>
            <person name="Vereecke D."/>
            <person name="Holsters M."/>
            <person name="Oyaizu H."/>
        </authorList>
    </citation>
    <scope>NUCLEOTIDE SEQUENCE [LARGE SCALE GENOMIC DNA]</scope>
    <source>
        <strain evidence="5">ATCC 43989 / DSM 5975 / JCM 20966 / LMG 6465 / NBRC 14845 / NCIMB 13405 / ORS 571</strain>
    </source>
</reference>
<dbReference type="HOGENOM" id="CLU_010194_1_3_5"/>
<gene>
    <name evidence="4" type="ordered locus">AZC_0732</name>
</gene>
<evidence type="ECO:0000256" key="2">
    <source>
        <dbReference type="ARBA" id="ARBA00023002"/>
    </source>
</evidence>
<dbReference type="RefSeq" id="WP_012169263.1">
    <property type="nucleotide sequence ID" value="NC_009937.1"/>
</dbReference>
<dbReference type="SUPFAM" id="SSF51735">
    <property type="entry name" value="NAD(P)-binding Rossmann-fold domains"/>
    <property type="match status" value="1"/>
</dbReference>
<reference evidence="4 5" key="6">
    <citation type="journal article" date="2011" name="Appl. Environ. Microbiol.">
        <title>Involvement of the azorhizobial chromosome partition gene (parA) in the onset of bacteroid differentiation during Sesbania rostrata stem nodule development.</title>
        <authorList>
            <person name="Liu CT."/>
            <person name="Lee KB."/>
            <person name="Wang YS."/>
            <person name="Peng MH."/>
            <person name="Lee KT."/>
            <person name="Suzuki S."/>
            <person name="Suzuki T."/>
            <person name="Oyaizu H."/>
        </authorList>
    </citation>
    <scope>NUCLEOTIDE SEQUENCE [LARGE SCALE GENOMIC DNA]</scope>
    <source>
        <strain evidence="5">ATCC 43989 / DSM 5975 / JCM 20966 / LMG 6465 / NBRC 14845 / NCIMB 13405 / ORS 571</strain>
    </source>
</reference>
<dbReference type="InterPro" id="IPR057326">
    <property type="entry name" value="KR_dom"/>
</dbReference>
<dbReference type="InterPro" id="IPR036291">
    <property type="entry name" value="NAD(P)-bd_dom_sf"/>
</dbReference>
<dbReference type="SMART" id="SM00822">
    <property type="entry name" value="PKS_KR"/>
    <property type="match status" value="1"/>
</dbReference>
<proteinExistence type="inferred from homology"/>
<dbReference type="Proteomes" id="UP000000270">
    <property type="component" value="Chromosome"/>
</dbReference>
<feature type="domain" description="Ketoreductase" evidence="3">
    <location>
        <begin position="3"/>
        <end position="181"/>
    </location>
</feature>
<evidence type="ECO:0000256" key="1">
    <source>
        <dbReference type="ARBA" id="ARBA00006484"/>
    </source>
</evidence>
<evidence type="ECO:0000259" key="3">
    <source>
        <dbReference type="SMART" id="SM00822"/>
    </source>
</evidence>
<protein>
    <submittedName>
        <fullName evidence="4">Short-chain dehydrogenase</fullName>
    </submittedName>
</protein>
<keyword evidence="5" id="KW-1185">Reference proteome</keyword>
<keyword evidence="2" id="KW-0560">Oxidoreductase</keyword>
<comment type="similarity">
    <text evidence="1">Belongs to the short-chain dehydrogenases/reductases (SDR) family.</text>
</comment>
<dbReference type="PANTHER" id="PTHR48107:SF7">
    <property type="entry name" value="RE15974P"/>
    <property type="match status" value="1"/>
</dbReference>
<dbReference type="PANTHER" id="PTHR48107">
    <property type="entry name" value="NADPH-DEPENDENT ALDEHYDE REDUCTASE-LIKE PROTEIN, CHLOROPLASTIC-RELATED"/>
    <property type="match status" value="1"/>
</dbReference>
<dbReference type="PRINTS" id="PR00081">
    <property type="entry name" value="GDHRDH"/>
</dbReference>
<dbReference type="EMBL" id="AP009384">
    <property type="protein sequence ID" value="BAF86730.1"/>
    <property type="molecule type" value="Genomic_DNA"/>
</dbReference>
<accession>A8IQ20</accession>
<dbReference type="KEGG" id="azc:AZC_0732"/>
<reference evidence="4 5" key="4">
    <citation type="journal article" date="2009" name="Appl. Environ. Microbiol.">
        <title>Comparative genome-wide transcriptional profiling of Azorhizobium caulinodans ORS571 grown under free-living and symbiotic conditions.</title>
        <authorList>
            <person name="Tsukada S."/>
            <person name="Aono T."/>
            <person name="Akiba N."/>
            <person name="Lee KB."/>
            <person name="Liu CT."/>
            <person name="Toyazaki H."/>
            <person name="Oyaizu H."/>
        </authorList>
    </citation>
    <scope>NUCLEOTIDE SEQUENCE [LARGE SCALE GENOMIC DNA]</scope>
    <source>
        <strain evidence="5">ATCC 43989 / DSM 5975 / JCM 20966 / LMG 6465 / NBRC 14845 / NCIMB 13405 / ORS 571</strain>
    </source>
</reference>
<name>A8IQ20_AZOC5</name>
<dbReference type="FunFam" id="3.40.50.720:FF:000084">
    <property type="entry name" value="Short-chain dehydrogenase reductase"/>
    <property type="match status" value="1"/>
</dbReference>
<sequence length="242" mass="24701">MPRHALVTGASRGIGRATALRLARDGFAVSVGYAGQAIKAQEVVAEITAAGGQAIALQADIAKAADVDRMFGDAESAFGPVNVVVNSAGVLKMVSMAKASDADLAAILATNVTGAFNVLRAAANRVPDGGRIISLSTTVVATAFPNYGLYSASKAAVDLFTRTLANELRGRNICVNAVAPGPTGTELFFEGKSEELVERLAKAPPLERIATPEEIAAVIAFLAGPDGGWVNGQIVRANGGLA</sequence>